<reference evidence="1" key="1">
    <citation type="submission" date="2021-02" db="EMBL/GenBank/DDBJ databases">
        <authorList>
            <consortium name="DOE Joint Genome Institute"/>
            <person name="Ahrendt S."/>
            <person name="Looney B.P."/>
            <person name="Miyauchi S."/>
            <person name="Morin E."/>
            <person name="Drula E."/>
            <person name="Courty P.E."/>
            <person name="Chicoki N."/>
            <person name="Fauchery L."/>
            <person name="Kohler A."/>
            <person name="Kuo A."/>
            <person name="Labutti K."/>
            <person name="Pangilinan J."/>
            <person name="Lipzen A."/>
            <person name="Riley R."/>
            <person name="Andreopoulos W."/>
            <person name="He G."/>
            <person name="Johnson J."/>
            <person name="Barry K.W."/>
            <person name="Grigoriev I.V."/>
            <person name="Nagy L."/>
            <person name="Hibbett D."/>
            <person name="Henrissat B."/>
            <person name="Matheny P.B."/>
            <person name="Labbe J."/>
            <person name="Martin F."/>
        </authorList>
    </citation>
    <scope>NUCLEOTIDE SEQUENCE</scope>
    <source>
        <strain evidence="1">EC-137</strain>
    </source>
</reference>
<gene>
    <name evidence="1" type="ORF">K488DRAFT_44180</name>
</gene>
<accession>A0ACB8QTX7</accession>
<protein>
    <submittedName>
        <fullName evidence="1">Beta-lactamase/transpeptidase-like protein</fullName>
    </submittedName>
</protein>
<dbReference type="Proteomes" id="UP000814128">
    <property type="component" value="Unassembled WGS sequence"/>
</dbReference>
<proteinExistence type="predicted"/>
<keyword evidence="2" id="KW-1185">Reference proteome</keyword>
<dbReference type="EMBL" id="MU273491">
    <property type="protein sequence ID" value="KAI0035032.1"/>
    <property type="molecule type" value="Genomic_DNA"/>
</dbReference>
<comment type="caution">
    <text evidence="1">The sequence shown here is derived from an EMBL/GenBank/DDBJ whole genome shotgun (WGS) entry which is preliminary data.</text>
</comment>
<evidence type="ECO:0000313" key="1">
    <source>
        <dbReference type="EMBL" id="KAI0035032.1"/>
    </source>
</evidence>
<reference evidence="1" key="2">
    <citation type="journal article" date="2022" name="New Phytol.">
        <title>Evolutionary transition to the ectomycorrhizal habit in the genomes of a hyperdiverse lineage of mushroom-forming fungi.</title>
        <authorList>
            <person name="Looney B."/>
            <person name="Miyauchi S."/>
            <person name="Morin E."/>
            <person name="Drula E."/>
            <person name="Courty P.E."/>
            <person name="Kohler A."/>
            <person name="Kuo A."/>
            <person name="LaButti K."/>
            <person name="Pangilinan J."/>
            <person name="Lipzen A."/>
            <person name="Riley R."/>
            <person name="Andreopoulos W."/>
            <person name="He G."/>
            <person name="Johnson J."/>
            <person name="Nolan M."/>
            <person name="Tritt A."/>
            <person name="Barry K.W."/>
            <person name="Grigoriev I.V."/>
            <person name="Nagy L.G."/>
            <person name="Hibbett D."/>
            <person name="Henrissat B."/>
            <person name="Matheny P.B."/>
            <person name="Labbe J."/>
            <person name="Martin F.M."/>
        </authorList>
    </citation>
    <scope>NUCLEOTIDE SEQUENCE</scope>
    <source>
        <strain evidence="1">EC-137</strain>
    </source>
</reference>
<organism evidence="1 2">
    <name type="scientific">Vararia minispora EC-137</name>
    <dbReference type="NCBI Taxonomy" id="1314806"/>
    <lineage>
        <taxon>Eukaryota</taxon>
        <taxon>Fungi</taxon>
        <taxon>Dikarya</taxon>
        <taxon>Basidiomycota</taxon>
        <taxon>Agaricomycotina</taxon>
        <taxon>Agaricomycetes</taxon>
        <taxon>Russulales</taxon>
        <taxon>Lachnocladiaceae</taxon>
        <taxon>Vararia</taxon>
    </lineage>
</organism>
<evidence type="ECO:0000313" key="2">
    <source>
        <dbReference type="Proteomes" id="UP000814128"/>
    </source>
</evidence>
<name>A0ACB8QTX7_9AGAM</name>
<sequence length="590" mass="63906">MLGLQGLIVIAAVLVGVQAEQATFTVPPQDANASLDRVSTPVLTSAVRADVQKILSDAGVPGTSLAFITRDGPTEFANFGIRSEEGDPMTSDTLFTIASCSKAFVASAIGILMEDYATGRNSTPLPPGLTKFDWDTKIKDLLPGEWHLMDEWAEEKADVKDILSHTSGLPRCVLFSYAVLHDMSYYRRDTLVSVLARVHLLRPSFELRERWSYNNIMYMISAHIIETYTGSFTSFVHDRLFAPLNMTASTYSPAKALASGKATHAFSSDGRRLPWWFEEDDYELSAGPGGIIASTEGLSNWVSTLLHEGVNPATNKTVLSKDIFETTTTSRAVMLGVGTKTESIVGYGLGWMRVSYLGHDIVWHSGSVVGIGTLVMFAPQDGVGLVLLSNADASYVTNLAAAWRVFRAAFDIKNDAPAPSLADVDKRVPPREDTKAQDRRAEELPAGVDFTGAYSASGYGPGFVLCNTSSTSSYCLDLLASYSAALGTLSPTTLYGHWPRLWSSDVRLVHHNGTRFALDLVSLFPSGFGRNHTGFAVLLSGDENGPWADFALEDGVVKGFGLDGTVGEKTMREKKGGSVQETADAWFMRT</sequence>